<dbReference type="PROSITE" id="PS50878">
    <property type="entry name" value="RT_POL"/>
    <property type="match status" value="1"/>
</dbReference>
<keyword evidence="5" id="KW-0378">Hydrolase</keyword>
<dbReference type="AlphaFoldDB" id="A0A0D0BWG4"/>
<dbReference type="GO" id="GO:0004519">
    <property type="term" value="F:endonuclease activity"/>
    <property type="evidence" value="ECO:0007669"/>
    <property type="project" value="UniProtKB-KW"/>
</dbReference>
<accession>A0A0D0BWG4</accession>
<dbReference type="GO" id="GO:0016787">
    <property type="term" value="F:hydrolase activity"/>
    <property type="evidence" value="ECO:0007669"/>
    <property type="project" value="UniProtKB-KW"/>
</dbReference>
<dbReference type="InterPro" id="IPR043502">
    <property type="entry name" value="DNA/RNA_pol_sf"/>
</dbReference>
<sequence length="473" mass="53802">MAGFNESRIIVGSNESLPIQGDNVSKLSSRAMDLFQDRIDSVQKELVEAINHTIPLIDESIILPWRPSKCPEKFRSQWAEKRDAYLKSGSGKMRVVIDLWARNANTRKLSSPMPDIEGIKRRVARAKFQSIIDGKDAYEQIRIIPEHVPRTAVTTPDGNMVSLVIQQGDCNAPAMYQALMNYLFSEYIGRFMEVYLDDIVIYSETLDEHVKHVKLIIDILRREKLYLSEEKLNFLLKEFKVLGCIIDEKGIRMDPHKVDAIVNWPTPTNRDLLRGFLGSVGYLADDIAQARIPMGHLSVITRDTVPFRWTYIEQRAFENIKKLVSNAKDHHRVPLDYSNDAPPIWMITDGCATGIGGAVCQGTDWKNAKAAAFYSAKLNSAQQNYPVHEIEMLAGIETMLHHRDILQGTEFTWITDHKGLEHLLKQKDLSGCQARWLEKISEFNFKVRYVPGIENVLADALSRLYSNDKSGTV</sequence>
<dbReference type="CDD" id="cd01647">
    <property type="entry name" value="RT_LTR"/>
    <property type="match status" value="1"/>
</dbReference>
<gene>
    <name evidence="8" type="ORF">GYMLUDRAFT_249892</name>
</gene>
<evidence type="ECO:0000313" key="8">
    <source>
        <dbReference type="EMBL" id="KIK53994.1"/>
    </source>
</evidence>
<dbReference type="Proteomes" id="UP000053593">
    <property type="component" value="Unassembled WGS sequence"/>
</dbReference>
<evidence type="ECO:0000256" key="1">
    <source>
        <dbReference type="ARBA" id="ARBA00022679"/>
    </source>
</evidence>
<dbReference type="CDD" id="cd09274">
    <property type="entry name" value="RNase_HI_RT_Ty3"/>
    <property type="match status" value="1"/>
</dbReference>
<dbReference type="InterPro" id="IPR050951">
    <property type="entry name" value="Retrovirus_Pol_polyprotein"/>
</dbReference>
<evidence type="ECO:0000313" key="9">
    <source>
        <dbReference type="Proteomes" id="UP000053593"/>
    </source>
</evidence>
<dbReference type="HOGENOM" id="CLU_000384_33_10_1"/>
<dbReference type="EMBL" id="KN834821">
    <property type="protein sequence ID" value="KIK53994.1"/>
    <property type="molecule type" value="Genomic_DNA"/>
</dbReference>
<keyword evidence="2" id="KW-0548">Nucleotidyltransferase</keyword>
<keyword evidence="3" id="KW-0540">Nuclease</keyword>
<protein>
    <recommendedName>
        <fullName evidence="7">Reverse transcriptase domain-containing protein</fullName>
    </recommendedName>
</protein>
<name>A0A0D0BWG4_9AGAR</name>
<dbReference type="Pfam" id="PF17917">
    <property type="entry name" value="RT_RNaseH"/>
    <property type="match status" value="1"/>
</dbReference>
<keyword evidence="1" id="KW-0808">Transferase</keyword>
<proteinExistence type="predicted"/>
<dbReference type="Gene3D" id="3.30.70.270">
    <property type="match status" value="2"/>
</dbReference>
<evidence type="ECO:0000256" key="5">
    <source>
        <dbReference type="ARBA" id="ARBA00022801"/>
    </source>
</evidence>
<dbReference type="SUPFAM" id="SSF56672">
    <property type="entry name" value="DNA/RNA polymerases"/>
    <property type="match status" value="1"/>
</dbReference>
<keyword evidence="6" id="KW-0695">RNA-directed DNA polymerase</keyword>
<evidence type="ECO:0000256" key="3">
    <source>
        <dbReference type="ARBA" id="ARBA00022722"/>
    </source>
</evidence>
<evidence type="ECO:0000259" key="7">
    <source>
        <dbReference type="PROSITE" id="PS50878"/>
    </source>
</evidence>
<dbReference type="Gene3D" id="3.10.10.10">
    <property type="entry name" value="HIV Type 1 Reverse Transcriptase, subunit A, domain 1"/>
    <property type="match status" value="1"/>
</dbReference>
<feature type="domain" description="Reverse transcriptase" evidence="7">
    <location>
        <begin position="67"/>
        <end position="246"/>
    </location>
</feature>
<dbReference type="PANTHER" id="PTHR37984:SF5">
    <property type="entry name" value="PROTEIN NYNRIN-LIKE"/>
    <property type="match status" value="1"/>
</dbReference>
<dbReference type="OrthoDB" id="1750432at2759"/>
<dbReference type="GO" id="GO:0003964">
    <property type="term" value="F:RNA-directed DNA polymerase activity"/>
    <property type="evidence" value="ECO:0007669"/>
    <property type="project" value="UniProtKB-KW"/>
</dbReference>
<dbReference type="InterPro" id="IPR041373">
    <property type="entry name" value="RT_RNaseH"/>
</dbReference>
<reference evidence="8 9" key="1">
    <citation type="submission" date="2014-04" db="EMBL/GenBank/DDBJ databases">
        <title>Evolutionary Origins and Diversification of the Mycorrhizal Mutualists.</title>
        <authorList>
            <consortium name="DOE Joint Genome Institute"/>
            <consortium name="Mycorrhizal Genomics Consortium"/>
            <person name="Kohler A."/>
            <person name="Kuo A."/>
            <person name="Nagy L.G."/>
            <person name="Floudas D."/>
            <person name="Copeland A."/>
            <person name="Barry K.W."/>
            <person name="Cichocki N."/>
            <person name="Veneault-Fourrey C."/>
            <person name="LaButti K."/>
            <person name="Lindquist E.A."/>
            <person name="Lipzen A."/>
            <person name="Lundell T."/>
            <person name="Morin E."/>
            <person name="Murat C."/>
            <person name="Riley R."/>
            <person name="Ohm R."/>
            <person name="Sun H."/>
            <person name="Tunlid A."/>
            <person name="Henrissat B."/>
            <person name="Grigoriev I.V."/>
            <person name="Hibbett D.S."/>
            <person name="Martin F."/>
        </authorList>
    </citation>
    <scope>NUCLEOTIDE SEQUENCE [LARGE SCALE GENOMIC DNA]</scope>
    <source>
        <strain evidence="8 9">FD-317 M1</strain>
    </source>
</reference>
<dbReference type="InterPro" id="IPR000477">
    <property type="entry name" value="RT_dom"/>
</dbReference>
<evidence type="ECO:0000256" key="6">
    <source>
        <dbReference type="ARBA" id="ARBA00022918"/>
    </source>
</evidence>
<evidence type="ECO:0000256" key="2">
    <source>
        <dbReference type="ARBA" id="ARBA00022695"/>
    </source>
</evidence>
<evidence type="ECO:0000256" key="4">
    <source>
        <dbReference type="ARBA" id="ARBA00022759"/>
    </source>
</evidence>
<dbReference type="InterPro" id="IPR043128">
    <property type="entry name" value="Rev_trsase/Diguanyl_cyclase"/>
</dbReference>
<organism evidence="8 9">
    <name type="scientific">Collybiopsis luxurians FD-317 M1</name>
    <dbReference type="NCBI Taxonomy" id="944289"/>
    <lineage>
        <taxon>Eukaryota</taxon>
        <taxon>Fungi</taxon>
        <taxon>Dikarya</taxon>
        <taxon>Basidiomycota</taxon>
        <taxon>Agaricomycotina</taxon>
        <taxon>Agaricomycetes</taxon>
        <taxon>Agaricomycetidae</taxon>
        <taxon>Agaricales</taxon>
        <taxon>Marasmiineae</taxon>
        <taxon>Omphalotaceae</taxon>
        <taxon>Collybiopsis</taxon>
        <taxon>Collybiopsis luxurians</taxon>
    </lineage>
</organism>
<dbReference type="Pfam" id="PF00078">
    <property type="entry name" value="RVT_1"/>
    <property type="match status" value="1"/>
</dbReference>
<dbReference type="PANTHER" id="PTHR37984">
    <property type="entry name" value="PROTEIN CBG26694"/>
    <property type="match status" value="1"/>
</dbReference>
<keyword evidence="4" id="KW-0255">Endonuclease</keyword>
<keyword evidence="9" id="KW-1185">Reference proteome</keyword>